<dbReference type="InterPro" id="IPR036397">
    <property type="entry name" value="RNaseH_sf"/>
</dbReference>
<evidence type="ECO:0000313" key="3">
    <source>
        <dbReference type="EMBL" id="MDC8753856.1"/>
    </source>
</evidence>
<dbReference type="EMBL" id="JAQQXQ010000002">
    <property type="protein sequence ID" value="MDC8753856.1"/>
    <property type="molecule type" value="Genomic_DNA"/>
</dbReference>
<dbReference type="SUPFAM" id="SSF53098">
    <property type="entry name" value="Ribonuclease H-like"/>
    <property type="match status" value="1"/>
</dbReference>
<feature type="region of interest" description="Disordered" evidence="1">
    <location>
        <begin position="1"/>
        <end position="22"/>
    </location>
</feature>
<dbReference type="SMART" id="SM00479">
    <property type="entry name" value="EXOIII"/>
    <property type="match status" value="1"/>
</dbReference>
<keyword evidence="3" id="KW-0269">Exonuclease</keyword>
<proteinExistence type="predicted"/>
<reference evidence="3 4" key="1">
    <citation type="submission" date="2022-10" db="EMBL/GenBank/DDBJ databases">
        <title>Erythrobacter sp. sf7 Genome sequencing.</title>
        <authorList>
            <person name="Park S."/>
        </authorList>
    </citation>
    <scope>NUCLEOTIDE SEQUENCE [LARGE SCALE GENOMIC DNA]</scope>
    <source>
        <strain evidence="4">sf7</strain>
    </source>
</reference>
<sequence>MNEMKSSAAGSPGGDEYARGDGEVRTLRPARTRAEWPPVPPEQADGLRQICLIDVETTGLDCTRHRVIEVCAARVQLDGAGNVVGIRSIGEGLEDPGHPLPPEIVKLTGLTDAMLSGQRINRQSLTERIASCEGVIAFNAGFDRPFLEALLPDLPRMNWGCAMKDVPWRSLGFESGPQNYLLMQTGYYPPSAHRARQDVLSLTQLLSHTCTDGESVMAKLLAAMAAPAWRFEATRAPYDAKDALKDRGYRFRKQGQGALWHKHVRHGEYDAELAWYRETIRMEPSIVELPATERYRHERSWTPVVPEGGWPKYLR</sequence>
<protein>
    <submittedName>
        <fullName evidence="3">3'-5' exonuclease</fullName>
    </submittedName>
</protein>
<dbReference type="NCBIfam" id="NF006615">
    <property type="entry name" value="PRK09182.1"/>
    <property type="match status" value="1"/>
</dbReference>
<keyword evidence="3" id="KW-0540">Nuclease</keyword>
<dbReference type="GO" id="GO:0004527">
    <property type="term" value="F:exonuclease activity"/>
    <property type="evidence" value="ECO:0007669"/>
    <property type="project" value="UniProtKB-KW"/>
</dbReference>
<organism evidence="3 4">
    <name type="scientific">Erythrobacter fulvus</name>
    <dbReference type="NCBI Taxonomy" id="2987523"/>
    <lineage>
        <taxon>Bacteria</taxon>
        <taxon>Pseudomonadati</taxon>
        <taxon>Pseudomonadota</taxon>
        <taxon>Alphaproteobacteria</taxon>
        <taxon>Sphingomonadales</taxon>
        <taxon>Erythrobacteraceae</taxon>
        <taxon>Erythrobacter/Porphyrobacter group</taxon>
        <taxon>Erythrobacter</taxon>
    </lineage>
</organism>
<accession>A0ABT5JM92</accession>
<gene>
    <name evidence="3" type="ORF">OIK40_04275</name>
</gene>
<dbReference type="Pfam" id="PF00929">
    <property type="entry name" value="RNase_T"/>
    <property type="match status" value="1"/>
</dbReference>
<evidence type="ECO:0000256" key="1">
    <source>
        <dbReference type="SAM" id="MobiDB-lite"/>
    </source>
</evidence>
<dbReference type="Gene3D" id="3.30.420.10">
    <property type="entry name" value="Ribonuclease H-like superfamily/Ribonuclease H"/>
    <property type="match status" value="1"/>
</dbReference>
<dbReference type="InterPro" id="IPR013520">
    <property type="entry name" value="Ribonucl_H"/>
</dbReference>
<dbReference type="Proteomes" id="UP001216558">
    <property type="component" value="Unassembled WGS sequence"/>
</dbReference>
<comment type="caution">
    <text evidence="3">The sequence shown here is derived from an EMBL/GenBank/DDBJ whole genome shotgun (WGS) entry which is preliminary data.</text>
</comment>
<feature type="domain" description="Exonuclease" evidence="2">
    <location>
        <begin position="49"/>
        <end position="215"/>
    </location>
</feature>
<name>A0ABT5JM92_9SPHN</name>
<keyword evidence="4" id="KW-1185">Reference proteome</keyword>
<evidence type="ECO:0000313" key="4">
    <source>
        <dbReference type="Proteomes" id="UP001216558"/>
    </source>
</evidence>
<keyword evidence="3" id="KW-0378">Hydrolase</keyword>
<dbReference type="InterPro" id="IPR012337">
    <property type="entry name" value="RNaseH-like_sf"/>
</dbReference>
<dbReference type="CDD" id="cd06127">
    <property type="entry name" value="DEDDh"/>
    <property type="match status" value="1"/>
</dbReference>
<evidence type="ECO:0000259" key="2">
    <source>
        <dbReference type="SMART" id="SM00479"/>
    </source>
</evidence>
<dbReference type="RefSeq" id="WP_273676482.1">
    <property type="nucleotide sequence ID" value="NZ_JAQQXQ010000002.1"/>
</dbReference>